<feature type="transmembrane region" description="Helical" evidence="1">
    <location>
        <begin position="12"/>
        <end position="34"/>
    </location>
</feature>
<organism evidence="2">
    <name type="scientific">marine sediment metagenome</name>
    <dbReference type="NCBI Taxonomy" id="412755"/>
    <lineage>
        <taxon>unclassified sequences</taxon>
        <taxon>metagenomes</taxon>
        <taxon>ecological metagenomes</taxon>
    </lineage>
</organism>
<keyword evidence="1" id="KW-1133">Transmembrane helix</keyword>
<proteinExistence type="predicted"/>
<accession>A0A0F9EZ40</accession>
<dbReference type="AlphaFoldDB" id="A0A0F9EZ40"/>
<reference evidence="2" key="1">
    <citation type="journal article" date="2015" name="Nature">
        <title>Complex archaea that bridge the gap between prokaryotes and eukaryotes.</title>
        <authorList>
            <person name="Spang A."/>
            <person name="Saw J.H."/>
            <person name="Jorgensen S.L."/>
            <person name="Zaremba-Niedzwiedzka K."/>
            <person name="Martijn J."/>
            <person name="Lind A.E."/>
            <person name="van Eijk R."/>
            <person name="Schleper C."/>
            <person name="Guy L."/>
            <person name="Ettema T.J."/>
        </authorList>
    </citation>
    <scope>NUCLEOTIDE SEQUENCE</scope>
</reference>
<evidence type="ECO:0000256" key="1">
    <source>
        <dbReference type="SAM" id="Phobius"/>
    </source>
</evidence>
<dbReference type="EMBL" id="LAZR01034870">
    <property type="protein sequence ID" value="KKL29083.1"/>
    <property type="molecule type" value="Genomic_DNA"/>
</dbReference>
<keyword evidence="1" id="KW-0472">Membrane</keyword>
<comment type="caution">
    <text evidence="2">The sequence shown here is derived from an EMBL/GenBank/DDBJ whole genome shotgun (WGS) entry which is preliminary data.</text>
</comment>
<gene>
    <name evidence="2" type="ORF">LCGC14_2368680</name>
</gene>
<keyword evidence="1" id="KW-0812">Transmembrane</keyword>
<protein>
    <submittedName>
        <fullName evidence="2">Uncharacterized protein</fullName>
    </submittedName>
</protein>
<name>A0A0F9EZ40_9ZZZZ</name>
<evidence type="ECO:0000313" key="2">
    <source>
        <dbReference type="EMBL" id="KKL29083.1"/>
    </source>
</evidence>
<sequence length="82" mass="9907">MLMVVEISKFHKIFRVFGVYVERAMFCLTLLWYYNERYDSGKGLLRIQVGRFMEYKEKIGIKVEILRFAWSWLKKDSGLMEA</sequence>